<accession>A0A248SKW7</accession>
<name>A0A248SKW7_9CAUD</name>
<dbReference type="Proteomes" id="UP000224252">
    <property type="component" value="Segment"/>
</dbReference>
<organism evidence="2 3">
    <name type="scientific">Klebsiella phage SopranoGao</name>
    <dbReference type="NCBI Taxonomy" id="2026944"/>
    <lineage>
        <taxon>Viruses</taxon>
        <taxon>Duplodnaviria</taxon>
        <taxon>Heunggongvirae</taxon>
        <taxon>Uroviricota</taxon>
        <taxon>Caudoviricetes</taxon>
        <taxon>Lastavirus</taxon>
        <taxon>Lastavirus sopranogao</taxon>
    </lineage>
</organism>
<evidence type="ECO:0000256" key="1">
    <source>
        <dbReference type="SAM" id="MobiDB-lite"/>
    </source>
</evidence>
<reference evidence="2 3" key="1">
    <citation type="submission" date="2017-08" db="EMBL/GenBank/DDBJ databases">
        <authorList>
            <person name="de Groot N.N."/>
        </authorList>
    </citation>
    <scope>NUCLEOTIDE SEQUENCE [LARGE SCALE GENOMIC DNA]</scope>
</reference>
<sequence>MPQGARRWTDEEKAYLSLNAKRFSAEYIGLRLKRSESSVRTMAYLMGVSLGGWTDEEKQFLRDNAWCMTAKQIGVALDREEEQVKKKAQTLGVRFGPKRNNFTARQGRAKERYER</sequence>
<feature type="region of interest" description="Disordered" evidence="1">
    <location>
        <begin position="96"/>
        <end position="115"/>
    </location>
</feature>
<protein>
    <submittedName>
        <fullName evidence="2">Uncharacterized protein</fullName>
    </submittedName>
</protein>
<evidence type="ECO:0000313" key="2">
    <source>
        <dbReference type="EMBL" id="ASV45077.1"/>
    </source>
</evidence>
<gene>
    <name evidence="2" type="ORF">SopranoGao_54</name>
</gene>
<dbReference type="EMBL" id="MF612073">
    <property type="protein sequence ID" value="ASV45077.1"/>
    <property type="molecule type" value="Genomic_DNA"/>
</dbReference>
<evidence type="ECO:0000313" key="3">
    <source>
        <dbReference type="Proteomes" id="UP000224252"/>
    </source>
</evidence>
<keyword evidence="3" id="KW-1185">Reference proteome</keyword>
<proteinExistence type="predicted"/>